<dbReference type="Gene3D" id="1.25.40.10">
    <property type="entry name" value="Tetratricopeptide repeat domain"/>
    <property type="match status" value="2"/>
</dbReference>
<dbReference type="InterPro" id="IPR049945">
    <property type="entry name" value="AAA_22"/>
</dbReference>
<evidence type="ECO:0000313" key="3">
    <source>
        <dbReference type="Proteomes" id="UP000008635"/>
    </source>
</evidence>
<accession>E8U779</accession>
<dbReference type="InterPro" id="IPR027417">
    <property type="entry name" value="P-loop_NTPase"/>
</dbReference>
<dbReference type="SMART" id="SM00028">
    <property type="entry name" value="TPR"/>
    <property type="match status" value="4"/>
</dbReference>
<dbReference type="PANTHER" id="PTHR47691:SF3">
    <property type="entry name" value="HTH-TYPE TRANSCRIPTIONAL REGULATOR RV0890C-RELATED"/>
    <property type="match status" value="1"/>
</dbReference>
<dbReference type="EMBL" id="CP002454">
    <property type="protein sequence ID" value="ADV66918.1"/>
    <property type="molecule type" value="Genomic_DNA"/>
</dbReference>
<dbReference type="InterPro" id="IPR011990">
    <property type="entry name" value="TPR-like_helical_dom_sf"/>
</dbReference>
<sequence>MLRTLGGLGIVGSDFQRPKPLLLLAYLALEGAQERRVLRDLFWPGDENAAAHLRVTLGRLRQGLPDAVHVEGTRLRAAAPCDAQALLDAHDHARYDEVVRLHTGAFLAGVDLPDLGEELSEWLYGTRDILAARVRDAHLHLAEAQARHGEFRAAARQAETAYLLPGAPEPEPEDLRRLHALLLAGDSVHAPDVRREAAAYDLTLPVTPDDARALFTPTPPREPVTGPARVTPAPLPAATYFVGRERELDLLAERVQDLTCRCFTLTGLGGTGKTRLAIEAAHHAQAAHLFPDGVHFIELADLTSAAAVTARLVQTLTGTAEHAHPSAALHAQLQDARVLLVLDNAEHLPDLPPVIADLLRHTAHVRTLITSREPLGLHEEWVLPLSGLNVTPAHPHGTHLELPAAAQLFLSRARRANAAFTLPPDEWPAVLDLCDLTGGLPLAIELAASWARVLTPTEILAELQRSTDLLDDPASVTSHHRSMRAVFDQTWARLTDRERAVLTRLSVTEGGFSREAAARIARATLPDLVRLTDRTLLHLRHPGRYDFHPLIRQYVRLNAAEDVLNSARDEHRSYYLQVLRTHAGALSGARQREVLRQLEDEHANLHLAWLRACEARAFAEVRGAARELRNYFMCNGKLTEGIAWFEDARSRFHGAVEQATVFIYEAGLRMRRGALEDVRQRLDAALTVLREVTPEDEWTPYVGQLTRAMLLKRQNHLEAAAELFSALLPAAEAFEQLSDVALIHDYLAAIHRKRRDFPRAQDHALRAAEAFKALDNPDKISSSISNYALLLQDDGKYPEARAGFLEALSYADRHSNPSIKPQILNNLAYLSLCMKNAAEALKFCDEAIRLSDAIEDKTIIYYIMDTYARAKLLDGDIGNASKIFELNLKTAKKVDSVGLLLDCLTGLAEVELFRGNTAGAAEMLRAVVAHPGCSNNIRTAVSALVSSWALPVELNASAEGPSPLLMERLLSGALQERRLGLNPSLT</sequence>
<keyword evidence="3" id="KW-1185">Reference proteome</keyword>
<protein>
    <recommendedName>
        <fullName evidence="1">ORC1/DEAH AAA+ ATPase domain-containing protein</fullName>
    </recommendedName>
</protein>
<evidence type="ECO:0000259" key="1">
    <source>
        <dbReference type="Pfam" id="PF13401"/>
    </source>
</evidence>
<dbReference type="KEGG" id="dmr:Deima_1267"/>
<dbReference type="GO" id="GO:0016887">
    <property type="term" value="F:ATP hydrolysis activity"/>
    <property type="evidence" value="ECO:0007669"/>
    <property type="project" value="InterPro"/>
</dbReference>
<dbReference type="InterPro" id="IPR019734">
    <property type="entry name" value="TPR_rpt"/>
</dbReference>
<dbReference type="eggNOG" id="COG3629">
    <property type="taxonomic scope" value="Bacteria"/>
</dbReference>
<dbReference type="Proteomes" id="UP000008635">
    <property type="component" value="Chromosome"/>
</dbReference>
<proteinExistence type="predicted"/>
<evidence type="ECO:0000313" key="2">
    <source>
        <dbReference type="EMBL" id="ADV66918.1"/>
    </source>
</evidence>
<dbReference type="SUPFAM" id="SSF52540">
    <property type="entry name" value="P-loop containing nucleoside triphosphate hydrolases"/>
    <property type="match status" value="1"/>
</dbReference>
<dbReference type="STRING" id="709986.Deima_1267"/>
<reference evidence="2 3" key="1">
    <citation type="journal article" date="2011" name="Stand. Genomic Sci.">
        <title>Complete genome sequence of Deinococcus maricopensis type strain (LB-34).</title>
        <authorList>
            <person name="Pukall R."/>
            <person name="Zeytun A."/>
            <person name="Lucas S."/>
            <person name="Lapidus A."/>
            <person name="Hammon N."/>
            <person name="Deshpande S."/>
            <person name="Nolan M."/>
            <person name="Cheng J.F."/>
            <person name="Pitluck S."/>
            <person name="Liolios K."/>
            <person name="Pagani I."/>
            <person name="Mikhailova N."/>
            <person name="Ivanova N."/>
            <person name="Mavromatis K."/>
            <person name="Pati A."/>
            <person name="Tapia R."/>
            <person name="Han C."/>
            <person name="Goodwin L."/>
            <person name="Chen A."/>
            <person name="Palaniappan K."/>
            <person name="Land M."/>
            <person name="Hauser L."/>
            <person name="Chang Y.J."/>
            <person name="Jeffries C.D."/>
            <person name="Brambilla E.M."/>
            <person name="Rohde M."/>
            <person name="Goker M."/>
            <person name="Detter J.C."/>
            <person name="Woyke T."/>
            <person name="Bristow J."/>
            <person name="Eisen J.A."/>
            <person name="Markowitz V."/>
            <person name="Hugenholtz P."/>
            <person name="Kyrpides N.C."/>
            <person name="Klenk H.P."/>
        </authorList>
    </citation>
    <scope>NUCLEOTIDE SEQUENCE [LARGE SCALE GENOMIC DNA]</scope>
    <source>
        <strain evidence="3">DSM 21211 / LMG 22137 / NRRL B-23946 / LB-34</strain>
    </source>
</reference>
<feature type="domain" description="ORC1/DEAH AAA+ ATPase" evidence="1">
    <location>
        <begin position="259"/>
        <end position="360"/>
    </location>
</feature>
<dbReference type="HOGENOM" id="CLU_315176_0_0_0"/>
<gene>
    <name evidence="2" type="ordered locus">Deima_1267</name>
</gene>
<dbReference type="OrthoDB" id="62196at2"/>
<dbReference type="Pfam" id="PF13401">
    <property type="entry name" value="AAA_22"/>
    <property type="match status" value="1"/>
</dbReference>
<dbReference type="PANTHER" id="PTHR47691">
    <property type="entry name" value="REGULATOR-RELATED"/>
    <property type="match status" value="1"/>
</dbReference>
<dbReference type="eggNOG" id="COG3903">
    <property type="taxonomic scope" value="Bacteria"/>
</dbReference>
<dbReference type="SUPFAM" id="SSF48452">
    <property type="entry name" value="TPR-like"/>
    <property type="match status" value="2"/>
</dbReference>
<organism evidence="2 3">
    <name type="scientific">Deinococcus maricopensis (strain DSM 21211 / LMG 22137 / NRRL B-23946 / LB-34)</name>
    <dbReference type="NCBI Taxonomy" id="709986"/>
    <lineage>
        <taxon>Bacteria</taxon>
        <taxon>Thermotogati</taxon>
        <taxon>Deinococcota</taxon>
        <taxon>Deinococci</taxon>
        <taxon>Deinococcales</taxon>
        <taxon>Deinococcaceae</taxon>
        <taxon>Deinococcus</taxon>
    </lineage>
</organism>
<dbReference type="PRINTS" id="PR00364">
    <property type="entry name" value="DISEASERSIST"/>
</dbReference>
<name>E8U779_DEIML</name>
<dbReference type="RefSeq" id="WP_013556423.1">
    <property type="nucleotide sequence ID" value="NC_014958.1"/>
</dbReference>
<dbReference type="Gene3D" id="3.40.50.300">
    <property type="entry name" value="P-loop containing nucleotide triphosphate hydrolases"/>
    <property type="match status" value="1"/>
</dbReference>
<reference evidence="3" key="2">
    <citation type="submission" date="2011-01" db="EMBL/GenBank/DDBJ databases">
        <title>The complete genome of Deinococcus maricopensis DSM 21211.</title>
        <authorList>
            <consortium name="US DOE Joint Genome Institute (JGI-PGF)"/>
            <person name="Lucas S."/>
            <person name="Copeland A."/>
            <person name="Lapidus A."/>
            <person name="Goodwin L."/>
            <person name="Pitluck S."/>
            <person name="Kyrpides N."/>
            <person name="Mavromatis K."/>
            <person name="Pagani I."/>
            <person name="Ivanova N."/>
            <person name="Ovchinnikova G."/>
            <person name="Zeytun A."/>
            <person name="Detter J.C."/>
            <person name="Han C."/>
            <person name="Land M."/>
            <person name="Hauser L."/>
            <person name="Markowitz V."/>
            <person name="Cheng J.-F."/>
            <person name="Hugenholtz P."/>
            <person name="Woyke T."/>
            <person name="Wu D."/>
            <person name="Pukall R."/>
            <person name="Gehrich-Schroeter G."/>
            <person name="Brambilla E."/>
            <person name="Klenk H.-P."/>
            <person name="Eisen J.A."/>
        </authorList>
    </citation>
    <scope>NUCLEOTIDE SEQUENCE [LARGE SCALE GENOMIC DNA]</scope>
    <source>
        <strain evidence="3">DSM 21211 / LMG 22137 / NRRL B-23946 / LB-34</strain>
    </source>
</reference>
<dbReference type="AlphaFoldDB" id="E8U779"/>